<proteinExistence type="inferred from homology"/>
<feature type="transmembrane region" description="Helical" evidence="6">
    <location>
        <begin position="179"/>
        <end position="197"/>
    </location>
</feature>
<evidence type="ECO:0000313" key="7">
    <source>
        <dbReference type="EMBL" id="AMU91976.1"/>
    </source>
</evidence>
<feature type="transmembrane region" description="Helical" evidence="6">
    <location>
        <begin position="218"/>
        <end position="241"/>
    </location>
</feature>
<dbReference type="EMBL" id="CP013344">
    <property type="protein sequence ID" value="AMU91976.1"/>
    <property type="molecule type" value="Genomic_DNA"/>
</dbReference>
<evidence type="ECO:0000256" key="1">
    <source>
        <dbReference type="ARBA" id="ARBA00004141"/>
    </source>
</evidence>
<evidence type="ECO:0008006" key="9">
    <source>
        <dbReference type="Google" id="ProtNLM"/>
    </source>
</evidence>
<feature type="transmembrane region" description="Helical" evidence="6">
    <location>
        <begin position="125"/>
        <end position="143"/>
    </location>
</feature>
<dbReference type="PANTHER" id="PTHR23291">
    <property type="entry name" value="BAX INHIBITOR-RELATED"/>
    <property type="match status" value="1"/>
</dbReference>
<keyword evidence="5 6" id="KW-0472">Membrane</keyword>
<feature type="transmembrane region" description="Helical" evidence="6">
    <location>
        <begin position="69"/>
        <end position="88"/>
    </location>
</feature>
<organism evidence="7 8">
    <name type="scientific">Sphingopyxis macrogoltabida</name>
    <name type="common">Sphingomonas macrogoltabidus</name>
    <dbReference type="NCBI Taxonomy" id="33050"/>
    <lineage>
        <taxon>Bacteria</taxon>
        <taxon>Pseudomonadati</taxon>
        <taxon>Pseudomonadota</taxon>
        <taxon>Alphaproteobacteria</taxon>
        <taxon>Sphingomonadales</taxon>
        <taxon>Sphingomonadaceae</taxon>
        <taxon>Sphingopyxis</taxon>
    </lineage>
</organism>
<comment type="subcellular location">
    <subcellularLocation>
        <location evidence="1">Membrane</location>
        <topology evidence="1">Multi-pass membrane protein</topology>
    </subcellularLocation>
</comment>
<dbReference type="CDD" id="cd10432">
    <property type="entry name" value="BI-1-like_bacterial"/>
    <property type="match status" value="1"/>
</dbReference>
<dbReference type="Pfam" id="PF01027">
    <property type="entry name" value="Bax1-I"/>
    <property type="match status" value="1"/>
</dbReference>
<protein>
    <recommendedName>
        <fullName evidence="9">BAX inhibitor (BI)-1/YccA family protein</fullName>
    </recommendedName>
</protein>
<dbReference type="KEGG" id="smaz:LH19_22910"/>
<comment type="similarity">
    <text evidence="2 6">Belongs to the BI1 family.</text>
</comment>
<evidence type="ECO:0000256" key="3">
    <source>
        <dbReference type="ARBA" id="ARBA00022692"/>
    </source>
</evidence>
<evidence type="ECO:0000313" key="8">
    <source>
        <dbReference type="Proteomes" id="UP000076088"/>
    </source>
</evidence>
<evidence type="ECO:0000256" key="4">
    <source>
        <dbReference type="ARBA" id="ARBA00022989"/>
    </source>
</evidence>
<evidence type="ECO:0000256" key="5">
    <source>
        <dbReference type="ARBA" id="ARBA00023136"/>
    </source>
</evidence>
<reference evidence="8" key="1">
    <citation type="submission" date="2015-11" db="EMBL/GenBank/DDBJ databases">
        <title>Complete genome sequence of a polyethylene-glycol degrader Sphingopyxis macrogoltabida 203N (NBRC 111659).</title>
        <authorList>
            <person name="Yoshiyuki O."/>
            <person name="Shouta N."/>
            <person name="Nagata Y."/>
            <person name="Numata M."/>
            <person name="Tsuchikane K."/>
            <person name="Hosoyama A."/>
            <person name="Yamazoe A."/>
            <person name="Tsuda M."/>
            <person name="Fujita N."/>
            <person name="Kawai F."/>
        </authorList>
    </citation>
    <scope>NUCLEOTIDE SEQUENCE [LARGE SCALE GENOMIC DNA]</scope>
    <source>
        <strain evidence="8">203N</strain>
    </source>
</reference>
<evidence type="ECO:0000256" key="2">
    <source>
        <dbReference type="ARBA" id="ARBA00010350"/>
    </source>
</evidence>
<keyword evidence="4 6" id="KW-1133">Transmembrane helix</keyword>
<dbReference type="AlphaFoldDB" id="A0AAC9FGX6"/>
<feature type="transmembrane region" description="Helical" evidence="6">
    <location>
        <begin position="155"/>
        <end position="173"/>
    </location>
</feature>
<name>A0AAC9FGX6_SPHMC</name>
<keyword evidence="8" id="KW-1185">Reference proteome</keyword>
<feature type="transmembrane region" description="Helical" evidence="6">
    <location>
        <begin position="36"/>
        <end position="57"/>
    </location>
</feature>
<feature type="transmembrane region" description="Helical" evidence="6">
    <location>
        <begin position="100"/>
        <end position="119"/>
    </location>
</feature>
<keyword evidence="3 6" id="KW-0812">Transmembrane</keyword>
<evidence type="ECO:0000256" key="6">
    <source>
        <dbReference type="RuleBase" id="RU004379"/>
    </source>
</evidence>
<reference evidence="7 8" key="2">
    <citation type="journal article" date="2016" name="Genome Announc.">
        <title>Complete Genome Sequence of Sphingopyxis macrogoltabida Strain 203N (NBRC 111659), a Polyethylene Glycol Degrader.</title>
        <authorList>
            <person name="Ohtsubo Y."/>
            <person name="Nonoyama S."/>
            <person name="Nagata Y."/>
            <person name="Numata M."/>
            <person name="Tsuchikane K."/>
            <person name="Hosoyama A."/>
            <person name="Yamazoe A."/>
            <person name="Tsuda M."/>
            <person name="Fujita N."/>
            <person name="Kawai F."/>
        </authorList>
    </citation>
    <scope>NUCLEOTIDE SEQUENCE [LARGE SCALE GENOMIC DNA]</scope>
    <source>
        <strain evidence="7 8">203N</strain>
    </source>
</reference>
<sequence length="245" mass="26181">MANWNDPNVAASGFGAGANAMDQAVDAGLRSYMLSVYNYMASGVLLTGIVALLFSRWEGAPALLFGPGAAKYLIMFAPLAFVMVLSFGINKLSTTAAQGLFWAFSVVMGLSMASIFFVFTDASIAQTFFATAAAFMGLSLYGYTTKKDLSGLGTFLIMGVFGIIVAMLLNAFVFQSNALSLAISVIGVLVFAGLTAYDTQKIKSMYFYVRGTDFVGKSVIMGALSLYLDFVNMFTFLLNLLGSRE</sequence>
<dbReference type="InterPro" id="IPR006214">
    <property type="entry name" value="Bax_inhibitor_1-related"/>
</dbReference>
<dbReference type="PANTHER" id="PTHR23291:SF50">
    <property type="entry name" value="PROTEIN LIFEGUARD 4"/>
    <property type="match status" value="1"/>
</dbReference>
<dbReference type="RefSeq" id="WP_054731915.1">
    <property type="nucleotide sequence ID" value="NZ_CP009429.1"/>
</dbReference>
<dbReference type="GO" id="GO:0005886">
    <property type="term" value="C:plasma membrane"/>
    <property type="evidence" value="ECO:0007669"/>
    <property type="project" value="TreeGrafter"/>
</dbReference>
<dbReference type="Proteomes" id="UP000076088">
    <property type="component" value="Chromosome"/>
</dbReference>
<gene>
    <name evidence="7" type="ORF">ATM17_23470</name>
</gene>
<accession>A0AAC9FGX6</accession>